<evidence type="ECO:0000256" key="2">
    <source>
        <dbReference type="ARBA" id="ARBA00022704"/>
    </source>
</evidence>
<accession>A0A834EZJ2</accession>
<feature type="domain" description="Cystatin kininogen-type" evidence="7">
    <location>
        <begin position="219"/>
        <end position="324"/>
    </location>
</feature>
<reference evidence="8" key="1">
    <citation type="journal article" name="BMC Genomics">
        <title>Long-read sequencing and de novo genome assembly of marine medaka (Oryzias melastigma).</title>
        <authorList>
            <person name="Liang P."/>
            <person name="Saqib H.S.A."/>
            <person name="Ni X."/>
            <person name="Shen Y."/>
        </authorList>
    </citation>
    <scope>NUCLEOTIDE SEQUENCE</scope>
    <source>
        <strain evidence="8">Bigg-433</strain>
    </source>
</reference>
<dbReference type="FunFam" id="3.10.450.10:FF:000002">
    <property type="entry name" value="Kininogen 1"/>
    <property type="match status" value="1"/>
</dbReference>
<dbReference type="GO" id="GO:0007204">
    <property type="term" value="P:positive regulation of cytosolic calcium ion concentration"/>
    <property type="evidence" value="ECO:0007669"/>
    <property type="project" value="TreeGrafter"/>
</dbReference>
<dbReference type="InterPro" id="IPR050735">
    <property type="entry name" value="Kininogen_Fetuin_HRG"/>
</dbReference>
<keyword evidence="4" id="KW-1015">Disulfide bond</keyword>
<dbReference type="PANTHER" id="PTHR13814">
    <property type="entry name" value="FETUIN"/>
    <property type="match status" value="1"/>
</dbReference>
<dbReference type="PANTHER" id="PTHR13814:SF12">
    <property type="entry name" value="KININOGEN-1"/>
    <property type="match status" value="1"/>
</dbReference>
<keyword evidence="3" id="KW-0732">Signal</keyword>
<dbReference type="SMART" id="SM00043">
    <property type="entry name" value="CY"/>
    <property type="match status" value="2"/>
</dbReference>
<evidence type="ECO:0000256" key="3">
    <source>
        <dbReference type="ARBA" id="ARBA00022729"/>
    </source>
</evidence>
<sequence>MMTALVMLRDECFQGLNPSVSSSSLGPPPLLQEKLTQSSTAKRRGEERSSCIFTNEAKIRSDTRMRREAGWCLLGLLCLHSTVFAQDVEPPMLGTLAPCDDPTVEKAVFSALTHINKNIVSGNKLVLFQIQFANKVQNGSDSGYFVEFTSRRSNCPAGFAKPWTECDYVKRGRKKPFSCNATVYLTDTETDVKHVQCLLGGLIFPERASCLGCPEDVDENSEDLKVPFVASISKYNAMSDSTHLYTLNEIAHATRQVIAGFRFRLRFELKNTTCAKADHEELNQLCAPNEENPGFVNCNSTVDLAPWRLEAPEVQIQCEDGRLPKTFQRRRPPGWSPLRNFLHRVPSTASPPTPPPTAAATTAATKESSEEEVGLAEPNNPFHCPSKPWKPHKGQNPLGGSKMMGKKPPAKGAFSDTDLLSVS</sequence>
<evidence type="ECO:0000313" key="8">
    <source>
        <dbReference type="EMBL" id="KAF6715516.1"/>
    </source>
</evidence>
<keyword evidence="5" id="KW-0325">Glycoprotein</keyword>
<keyword evidence="1" id="KW-0646">Protease inhibitor</keyword>
<dbReference type="Pfam" id="PF00031">
    <property type="entry name" value="Cystatin"/>
    <property type="match status" value="2"/>
</dbReference>
<dbReference type="SUPFAM" id="SSF54403">
    <property type="entry name" value="Cystatin/monellin"/>
    <property type="match status" value="2"/>
</dbReference>
<proteinExistence type="predicted"/>
<comment type="caution">
    <text evidence="8">The sequence shown here is derived from an EMBL/GenBank/DDBJ whole genome shotgun (WGS) entry which is preliminary data.</text>
</comment>
<dbReference type="PROSITE" id="PS51647">
    <property type="entry name" value="CYSTATIN_KININOGEN"/>
    <property type="match status" value="1"/>
</dbReference>
<dbReference type="GO" id="GO:0004869">
    <property type="term" value="F:cysteine-type endopeptidase inhibitor activity"/>
    <property type="evidence" value="ECO:0007669"/>
    <property type="project" value="UniProtKB-KW"/>
</dbReference>
<dbReference type="AlphaFoldDB" id="A0A834EZJ2"/>
<dbReference type="InterPro" id="IPR027358">
    <property type="entry name" value="Kininogen-type_cystatin_dom"/>
</dbReference>
<name>A0A834EZJ2_ORYME</name>
<gene>
    <name evidence="8" type="ORF">FQA47_021112</name>
</gene>
<dbReference type="GO" id="GO:0030195">
    <property type="term" value="P:negative regulation of blood coagulation"/>
    <property type="evidence" value="ECO:0007669"/>
    <property type="project" value="TreeGrafter"/>
</dbReference>
<keyword evidence="2" id="KW-0789">Thiol protease inhibitor</keyword>
<evidence type="ECO:0000256" key="6">
    <source>
        <dbReference type="SAM" id="MobiDB-lite"/>
    </source>
</evidence>
<feature type="region of interest" description="Disordered" evidence="6">
    <location>
        <begin position="344"/>
        <end position="423"/>
    </location>
</feature>
<dbReference type="CDD" id="cd00042">
    <property type="entry name" value="CY"/>
    <property type="match status" value="1"/>
</dbReference>
<dbReference type="Gene3D" id="3.10.450.10">
    <property type="match status" value="2"/>
</dbReference>
<dbReference type="InterPro" id="IPR046350">
    <property type="entry name" value="Cystatin_sf"/>
</dbReference>
<protein>
    <submittedName>
        <fullName evidence="8">Kininogen</fullName>
    </submittedName>
</protein>
<evidence type="ECO:0000259" key="7">
    <source>
        <dbReference type="PROSITE" id="PS51647"/>
    </source>
</evidence>
<dbReference type="Proteomes" id="UP000646548">
    <property type="component" value="Unassembled WGS sequence"/>
</dbReference>
<dbReference type="EMBL" id="WKFB01001072">
    <property type="protein sequence ID" value="KAF6715516.1"/>
    <property type="molecule type" value="Genomic_DNA"/>
</dbReference>
<evidence type="ECO:0000256" key="4">
    <source>
        <dbReference type="ARBA" id="ARBA00023157"/>
    </source>
</evidence>
<evidence type="ECO:0000313" key="9">
    <source>
        <dbReference type="Proteomes" id="UP000646548"/>
    </source>
</evidence>
<organism evidence="8 9">
    <name type="scientific">Oryzias melastigma</name>
    <name type="common">Marine medaka</name>
    <dbReference type="NCBI Taxonomy" id="30732"/>
    <lineage>
        <taxon>Eukaryota</taxon>
        <taxon>Metazoa</taxon>
        <taxon>Chordata</taxon>
        <taxon>Craniata</taxon>
        <taxon>Vertebrata</taxon>
        <taxon>Euteleostomi</taxon>
        <taxon>Actinopterygii</taxon>
        <taxon>Neopterygii</taxon>
        <taxon>Teleostei</taxon>
        <taxon>Neoteleostei</taxon>
        <taxon>Acanthomorphata</taxon>
        <taxon>Ovalentaria</taxon>
        <taxon>Atherinomorphae</taxon>
        <taxon>Beloniformes</taxon>
        <taxon>Adrianichthyidae</taxon>
        <taxon>Oryziinae</taxon>
        <taxon>Oryzias</taxon>
    </lineage>
</organism>
<evidence type="ECO:0000256" key="1">
    <source>
        <dbReference type="ARBA" id="ARBA00022690"/>
    </source>
</evidence>
<dbReference type="GO" id="GO:0072562">
    <property type="term" value="C:blood microparticle"/>
    <property type="evidence" value="ECO:0007669"/>
    <property type="project" value="TreeGrafter"/>
</dbReference>
<dbReference type="InterPro" id="IPR000010">
    <property type="entry name" value="Cystatin_dom"/>
</dbReference>
<evidence type="ECO:0000256" key="5">
    <source>
        <dbReference type="ARBA" id="ARBA00023180"/>
    </source>
</evidence>